<dbReference type="GO" id="GO:0015344">
    <property type="term" value="F:siderophore uptake transmembrane transporter activity"/>
    <property type="evidence" value="ECO:0007669"/>
    <property type="project" value="TreeGrafter"/>
</dbReference>
<keyword evidence="4" id="KW-0812">Transmembrane</keyword>
<dbReference type="InterPro" id="IPR039426">
    <property type="entry name" value="TonB-dep_rcpt-like"/>
</dbReference>
<sequence length="1056" mass="113652">MAFSQTTTADVIGNVLDGTGSSVPGVAVTLTNLDTRETFQSTTNEAGAYVFNLLKPGRYELSMSDPNFKTFTVAPFNLSAGDRAREDGKLEVGNQSETVVVNSGAPSLQTDTSLLTNTISAAATQDLPLNARNYIALAQLTPGANEGPQNGLHSGTRPDDRRITSSVSINGQTEVITDQMVDGMDNNERVIGTIGIRPSVDAIQEIRVESNSYTAEAGRTAGGIVNVITKAGTDQFHGTAFEFLRNTALDAYPFQFGAHLPKQSLHQNQFGGSLGGPILHNRTFFFGAYEGFRLAQAQNPSTVTVPTAFERANPGNFSDQGGPAAIPNIDPVGLQYFNLFPAPTSSAVSNNYTTTSFNTQNSDTADARVDHRISPNDLFYARYSYNRTTTTVGGLFPAVTVGSLTVQPGGNIGGYFGPAHDNAQNGAMDYVHIFSPVLLLEAQTSYTNIRLAAIQQNNGTNAATAFGLPNVNIDGNTSGLSPVSISGYGSLGDGTSLPIIYVNNIFQYQAALTYTHGNHNVKFGGGLIRRQASSAQSGTGEGEWTFTTNTGTPQYSSLVNLLQGNYGTVTRNYSLVVPHYRTWEPHAYVQDDWHATPTLTLNLGIRYDVFTPFTEVHNNISNFDPVAAKIIVAGQDGVSATVNIPTDYSNLAPRVGFSKRIGQSMVLRGGFGFSFVPENVASGASLKNQPFVYSYGAYTQSTAPAGFSQFRDGLPIPAAVSAANPVGSIPAIEQPNFRSTYVEQFNLTGERDFAGNVVRISYVGMLPRHMVEKIPDFNAPALNTYYANHTINYNSLRPYYSALPLVTSMPIIESNGQGSYNALQVSFDRRPKAGLTVGANYTYARNLDDALATSVNGTDGYGVIPSQIAIIDYGNSDLDQRHRVNASVNYLLPFGRKLSGFKGVLAKGWQLNGIGVWGKGLPFTPLNVTNVAGNNPGSSGSDRPDQLRPARISNPTIARFFDTTAFVAQAPGTLGTERRNSLYGPNFRHIDLSLFKNFPIYERLNAQFRAEAFNVLNMANFGNPNLTLGTSSFGTITSLNNNYNPRLIQFALKLNF</sequence>
<dbReference type="PANTHER" id="PTHR30069:SF46">
    <property type="entry name" value="OAR PROTEIN"/>
    <property type="match status" value="1"/>
</dbReference>
<evidence type="ECO:0000259" key="8">
    <source>
        <dbReference type="Pfam" id="PF25183"/>
    </source>
</evidence>
<evidence type="ECO:0000313" key="9">
    <source>
        <dbReference type="EMBL" id="AXC10238.1"/>
    </source>
</evidence>
<accession>A0A2Z5FTS2</accession>
<dbReference type="PANTHER" id="PTHR30069">
    <property type="entry name" value="TONB-DEPENDENT OUTER MEMBRANE RECEPTOR"/>
    <property type="match status" value="1"/>
</dbReference>
<gene>
    <name evidence="9" type="ORF">ACPOL_0881</name>
</gene>
<keyword evidence="10" id="KW-1185">Reference proteome</keyword>
<evidence type="ECO:0000256" key="4">
    <source>
        <dbReference type="ARBA" id="ARBA00022692"/>
    </source>
</evidence>
<feature type="region of interest" description="Disordered" evidence="7">
    <location>
        <begin position="141"/>
        <end position="163"/>
    </location>
</feature>
<dbReference type="Gene3D" id="2.60.40.10">
    <property type="entry name" value="Immunoglobulins"/>
    <property type="match status" value="1"/>
</dbReference>
<comment type="subcellular location">
    <subcellularLocation>
        <location evidence="1">Cell outer membrane</location>
        <topology evidence="1">Multi-pass membrane protein</topology>
    </subcellularLocation>
</comment>
<dbReference type="AlphaFoldDB" id="A0A2Z5FTS2"/>
<dbReference type="GO" id="GO:0009279">
    <property type="term" value="C:cell outer membrane"/>
    <property type="evidence" value="ECO:0007669"/>
    <property type="project" value="UniProtKB-SubCell"/>
</dbReference>
<dbReference type="InterPro" id="IPR057601">
    <property type="entry name" value="Oar-like_b-barrel"/>
</dbReference>
<dbReference type="SUPFAM" id="SSF56935">
    <property type="entry name" value="Porins"/>
    <property type="match status" value="1"/>
</dbReference>
<protein>
    <submittedName>
        <fullName evidence="9">Oar protein</fullName>
    </submittedName>
</protein>
<keyword evidence="2" id="KW-0813">Transport</keyword>
<dbReference type="SUPFAM" id="SSF49464">
    <property type="entry name" value="Carboxypeptidase regulatory domain-like"/>
    <property type="match status" value="1"/>
</dbReference>
<evidence type="ECO:0000313" key="10">
    <source>
        <dbReference type="Proteomes" id="UP000253606"/>
    </source>
</evidence>
<organism evidence="9 10">
    <name type="scientific">Acidisarcina polymorpha</name>
    <dbReference type="NCBI Taxonomy" id="2211140"/>
    <lineage>
        <taxon>Bacteria</taxon>
        <taxon>Pseudomonadati</taxon>
        <taxon>Acidobacteriota</taxon>
        <taxon>Terriglobia</taxon>
        <taxon>Terriglobales</taxon>
        <taxon>Acidobacteriaceae</taxon>
        <taxon>Acidisarcina</taxon>
    </lineage>
</organism>
<evidence type="ECO:0000256" key="6">
    <source>
        <dbReference type="ARBA" id="ARBA00023237"/>
    </source>
</evidence>
<dbReference type="Pfam" id="PF25183">
    <property type="entry name" value="OMP_b-brl_4"/>
    <property type="match status" value="1"/>
</dbReference>
<evidence type="ECO:0000256" key="3">
    <source>
        <dbReference type="ARBA" id="ARBA00022452"/>
    </source>
</evidence>
<dbReference type="InterPro" id="IPR008969">
    <property type="entry name" value="CarboxyPept-like_regulatory"/>
</dbReference>
<name>A0A2Z5FTS2_9BACT</name>
<dbReference type="Proteomes" id="UP000253606">
    <property type="component" value="Chromosome"/>
</dbReference>
<keyword evidence="3" id="KW-1134">Transmembrane beta strand</keyword>
<evidence type="ECO:0000256" key="7">
    <source>
        <dbReference type="SAM" id="MobiDB-lite"/>
    </source>
</evidence>
<dbReference type="EMBL" id="CP030840">
    <property type="protein sequence ID" value="AXC10238.1"/>
    <property type="molecule type" value="Genomic_DNA"/>
</dbReference>
<dbReference type="GO" id="GO:0044718">
    <property type="term" value="P:siderophore transmembrane transport"/>
    <property type="evidence" value="ECO:0007669"/>
    <property type="project" value="TreeGrafter"/>
</dbReference>
<evidence type="ECO:0000256" key="1">
    <source>
        <dbReference type="ARBA" id="ARBA00004571"/>
    </source>
</evidence>
<evidence type="ECO:0000256" key="2">
    <source>
        <dbReference type="ARBA" id="ARBA00022448"/>
    </source>
</evidence>
<keyword evidence="6" id="KW-0998">Cell outer membrane</keyword>
<dbReference type="KEGG" id="abas:ACPOL_0881"/>
<dbReference type="InterPro" id="IPR013783">
    <property type="entry name" value="Ig-like_fold"/>
</dbReference>
<dbReference type="InterPro" id="IPR036942">
    <property type="entry name" value="Beta-barrel_TonB_sf"/>
</dbReference>
<proteinExistence type="predicted"/>
<feature type="domain" description="TonB-dependent transporter Oar-like beta-barrel" evidence="8">
    <location>
        <begin position="228"/>
        <end position="1049"/>
    </location>
</feature>
<dbReference type="Pfam" id="PF13620">
    <property type="entry name" value="CarboxypepD_reg"/>
    <property type="match status" value="1"/>
</dbReference>
<keyword evidence="5" id="KW-0472">Membrane</keyword>
<reference evidence="9 10" key="1">
    <citation type="journal article" date="2018" name="Front. Microbiol.">
        <title>Hydrolytic Capabilities as a Key to Environmental Success: Chitinolytic and Cellulolytic Acidobacteria From Acidic Sub-arctic Soils and Boreal Peatlands.</title>
        <authorList>
            <person name="Belova S.E."/>
            <person name="Ravin N.V."/>
            <person name="Pankratov T.A."/>
            <person name="Rakitin A.L."/>
            <person name="Ivanova A.A."/>
            <person name="Beletsky A.V."/>
            <person name="Mardanov A.V."/>
            <person name="Sinninghe Damste J.S."/>
            <person name="Dedysh S.N."/>
        </authorList>
    </citation>
    <scope>NUCLEOTIDE SEQUENCE [LARGE SCALE GENOMIC DNA]</scope>
    <source>
        <strain evidence="9 10">SBC82</strain>
    </source>
</reference>
<dbReference type="Gene3D" id="2.40.170.20">
    <property type="entry name" value="TonB-dependent receptor, beta-barrel domain"/>
    <property type="match status" value="1"/>
</dbReference>
<evidence type="ECO:0000256" key="5">
    <source>
        <dbReference type="ARBA" id="ARBA00023136"/>
    </source>
</evidence>